<proteinExistence type="predicted"/>
<name>A0ABW5Q2K9_9BACI</name>
<evidence type="ECO:0000256" key="1">
    <source>
        <dbReference type="SAM" id="Phobius"/>
    </source>
</evidence>
<dbReference type="Gene3D" id="1.20.1260.10">
    <property type="match status" value="2"/>
</dbReference>
<keyword evidence="1" id="KW-0472">Membrane</keyword>
<dbReference type="RefSeq" id="WP_379562387.1">
    <property type="nucleotide sequence ID" value="NZ_CP085256.1"/>
</dbReference>
<keyword evidence="1" id="KW-1133">Transmembrane helix</keyword>
<comment type="caution">
    <text evidence="2">The sequence shown here is derived from an EMBL/GenBank/DDBJ whole genome shotgun (WGS) entry which is preliminary data.</text>
</comment>
<dbReference type="InterPro" id="IPR012347">
    <property type="entry name" value="Ferritin-like"/>
</dbReference>
<protein>
    <submittedName>
        <fullName evidence="2">DUF3231 family protein</fullName>
    </submittedName>
</protein>
<dbReference type="Proteomes" id="UP001597451">
    <property type="component" value="Unassembled WGS sequence"/>
</dbReference>
<evidence type="ECO:0000313" key="3">
    <source>
        <dbReference type="Proteomes" id="UP001597451"/>
    </source>
</evidence>
<feature type="transmembrane region" description="Helical" evidence="1">
    <location>
        <begin position="262"/>
        <end position="280"/>
    </location>
</feature>
<dbReference type="Pfam" id="PF11553">
    <property type="entry name" value="DUF3231"/>
    <property type="match status" value="2"/>
</dbReference>
<evidence type="ECO:0000313" key="2">
    <source>
        <dbReference type="EMBL" id="MFD2629596.1"/>
    </source>
</evidence>
<reference evidence="3" key="1">
    <citation type="journal article" date="2019" name="Int. J. Syst. Evol. Microbiol.">
        <title>The Global Catalogue of Microorganisms (GCM) 10K type strain sequencing project: providing services to taxonomists for standard genome sequencing and annotation.</title>
        <authorList>
            <consortium name="The Broad Institute Genomics Platform"/>
            <consortium name="The Broad Institute Genome Sequencing Center for Infectious Disease"/>
            <person name="Wu L."/>
            <person name="Ma J."/>
        </authorList>
    </citation>
    <scope>NUCLEOTIDE SEQUENCE [LARGE SCALE GENOMIC DNA]</scope>
    <source>
        <strain evidence="3">TISTR 1858</strain>
    </source>
</reference>
<keyword evidence="3" id="KW-1185">Reference proteome</keyword>
<keyword evidence="1" id="KW-0812">Transmembrane</keyword>
<dbReference type="EMBL" id="JBHUMX010000036">
    <property type="protein sequence ID" value="MFD2629596.1"/>
    <property type="molecule type" value="Genomic_DNA"/>
</dbReference>
<sequence>MQQYIKATASEVANLWTSYMNASSSNGMLSYFKENVEDEDIRELLNIAYDLSAFALKTTSQLLTESASPVPKGFSEQDVNITAPRLYTDTYTLFYAINLHNLVMTHCANGISQSSHEDIYNFYTELLRKANSLHMQAISIAQKKGVYVSPPSIPTPETVNFVKKDSFLNGWFGDKRPLLAVEIAQFYANIERNVLGAATILGFAQVAESKDIKEYLLKGNNIAKKHVSNFSHYLEKSYIPVPMGSDSYVTESSQVSPFSDKLMLFYTIGMITQGIAFYGMSIATNARRDITTLYAKLSSEIALYAEEGIKLMIHKDWFEEPPRMVDRKDLIQKGKD</sequence>
<accession>A0ABW5Q2K9</accession>
<dbReference type="InterPro" id="IPR021617">
    <property type="entry name" value="DUF3231"/>
</dbReference>
<organism evidence="2 3">
    <name type="scientific">Oceanobacillus kapialis</name>
    <dbReference type="NCBI Taxonomy" id="481353"/>
    <lineage>
        <taxon>Bacteria</taxon>
        <taxon>Bacillati</taxon>
        <taxon>Bacillota</taxon>
        <taxon>Bacilli</taxon>
        <taxon>Bacillales</taxon>
        <taxon>Bacillaceae</taxon>
        <taxon>Oceanobacillus</taxon>
    </lineage>
</organism>
<gene>
    <name evidence="2" type="ORF">ACFSUN_12480</name>
</gene>